<comment type="caution">
    <text evidence="1">The sequence shown here is derived from an EMBL/GenBank/DDBJ whole genome shotgun (WGS) entry which is preliminary data.</text>
</comment>
<proteinExistence type="predicted"/>
<name>X1L6Z0_9ZZZZ</name>
<organism evidence="1">
    <name type="scientific">marine sediment metagenome</name>
    <dbReference type="NCBI Taxonomy" id="412755"/>
    <lineage>
        <taxon>unclassified sequences</taxon>
        <taxon>metagenomes</taxon>
        <taxon>ecological metagenomes</taxon>
    </lineage>
</organism>
<gene>
    <name evidence="1" type="ORF">S06H3_13475</name>
</gene>
<sequence length="37" mass="4364">CPRCKKYPVRLYYVNGYLVKVTCPKCGIIERKCWGLI</sequence>
<feature type="non-terminal residue" evidence="1">
    <location>
        <position position="1"/>
    </location>
</feature>
<reference evidence="1" key="1">
    <citation type="journal article" date="2014" name="Front. Microbiol.">
        <title>High frequency of phylogenetically diverse reductive dehalogenase-homologous genes in deep subseafloor sedimentary metagenomes.</title>
        <authorList>
            <person name="Kawai M."/>
            <person name="Futagami T."/>
            <person name="Toyoda A."/>
            <person name="Takaki Y."/>
            <person name="Nishi S."/>
            <person name="Hori S."/>
            <person name="Arai W."/>
            <person name="Tsubouchi T."/>
            <person name="Morono Y."/>
            <person name="Uchiyama I."/>
            <person name="Ito T."/>
            <person name="Fujiyama A."/>
            <person name="Inagaki F."/>
            <person name="Takami H."/>
        </authorList>
    </citation>
    <scope>NUCLEOTIDE SEQUENCE</scope>
    <source>
        <strain evidence="1">Expedition CK06-06</strain>
    </source>
</reference>
<dbReference type="AlphaFoldDB" id="X1L6Z0"/>
<accession>X1L6Z0</accession>
<dbReference type="EMBL" id="BARV01006581">
    <property type="protein sequence ID" value="GAI14768.1"/>
    <property type="molecule type" value="Genomic_DNA"/>
</dbReference>
<evidence type="ECO:0000313" key="1">
    <source>
        <dbReference type="EMBL" id="GAI14768.1"/>
    </source>
</evidence>
<protein>
    <submittedName>
        <fullName evidence="1">Uncharacterized protein</fullName>
    </submittedName>
</protein>